<dbReference type="InterPro" id="IPR014922">
    <property type="entry name" value="YdhG-like"/>
</dbReference>
<reference evidence="3" key="1">
    <citation type="journal article" date="2019" name="Int. J. Syst. Evol. Microbiol.">
        <title>The Global Catalogue of Microorganisms (GCM) 10K type strain sequencing project: providing services to taxonomists for standard genome sequencing and annotation.</title>
        <authorList>
            <consortium name="The Broad Institute Genomics Platform"/>
            <consortium name="The Broad Institute Genome Sequencing Center for Infectious Disease"/>
            <person name="Wu L."/>
            <person name="Ma J."/>
        </authorList>
    </citation>
    <scope>NUCLEOTIDE SEQUENCE [LARGE SCALE GENOMIC DNA]</scope>
    <source>
        <strain evidence="3">JCM 17111</strain>
    </source>
</reference>
<dbReference type="SUPFAM" id="SSF159888">
    <property type="entry name" value="YdhG-like"/>
    <property type="match status" value="1"/>
</dbReference>
<organism evidence="2 3">
    <name type="scientific">Snuella lapsa</name>
    <dbReference type="NCBI Taxonomy" id="870481"/>
    <lineage>
        <taxon>Bacteria</taxon>
        <taxon>Pseudomonadati</taxon>
        <taxon>Bacteroidota</taxon>
        <taxon>Flavobacteriia</taxon>
        <taxon>Flavobacteriales</taxon>
        <taxon>Flavobacteriaceae</taxon>
        <taxon>Snuella</taxon>
    </lineage>
</organism>
<dbReference type="Pfam" id="PF08818">
    <property type="entry name" value="DUF1801"/>
    <property type="match status" value="1"/>
</dbReference>
<feature type="domain" description="YdhG-like" evidence="1">
    <location>
        <begin position="22"/>
        <end position="113"/>
    </location>
</feature>
<dbReference type="InterPro" id="IPR016786">
    <property type="entry name" value="YdeI_bac"/>
</dbReference>
<protein>
    <recommendedName>
        <fullName evidence="1">YdhG-like domain-containing protein</fullName>
    </recommendedName>
</protein>
<gene>
    <name evidence="2" type="ORF">GCM10022395_17300</name>
</gene>
<dbReference type="Pfam" id="PF13376">
    <property type="entry name" value="OmdA"/>
    <property type="match status" value="1"/>
</dbReference>
<accession>A0ABP6XIV2</accession>
<evidence type="ECO:0000313" key="2">
    <source>
        <dbReference type="EMBL" id="GAA3567774.1"/>
    </source>
</evidence>
<dbReference type="RefSeq" id="WP_345005540.1">
    <property type="nucleotide sequence ID" value="NZ_BAABCY010000040.1"/>
</dbReference>
<comment type="caution">
    <text evidence="2">The sequence shown here is derived from an EMBL/GenBank/DDBJ whole genome shotgun (WGS) entry which is preliminary data.</text>
</comment>
<evidence type="ECO:0000313" key="3">
    <source>
        <dbReference type="Proteomes" id="UP001500954"/>
    </source>
</evidence>
<proteinExistence type="predicted"/>
<dbReference type="PIRSF" id="PIRSF021308">
    <property type="entry name" value="UCP021308"/>
    <property type="match status" value="1"/>
</dbReference>
<keyword evidence="3" id="KW-1185">Reference proteome</keyword>
<dbReference type="EMBL" id="BAABCY010000040">
    <property type="protein sequence ID" value="GAA3567774.1"/>
    <property type="molecule type" value="Genomic_DNA"/>
</dbReference>
<name>A0ABP6XIV2_9FLAO</name>
<sequence>MEKVTSVEAYIKLHPHFSRALHVLRNILTNTELEETIKWNAPVYTINGKNVIGLSAFKQHFGLWFFNDVFLKDTHNQLINAQENKTKTLRQMRFKSIDDINETIVVNYIKEAIENQKLWSVLKPIKNKKEIIIPQALKNSLDNDEVLNKCFKSLTPYKQREFCEYISSAKRATTAQTRLKKIISLIMQGIGLNDRYRK</sequence>
<dbReference type="Gene3D" id="3.90.1150.200">
    <property type="match status" value="1"/>
</dbReference>
<dbReference type="Proteomes" id="UP001500954">
    <property type="component" value="Unassembled WGS sequence"/>
</dbReference>
<evidence type="ECO:0000259" key="1">
    <source>
        <dbReference type="Pfam" id="PF08818"/>
    </source>
</evidence>